<accession>A0A2Z5JN23</accession>
<dbReference type="EMBL" id="CP027306">
    <property type="protein sequence ID" value="AXE81743.1"/>
    <property type="molecule type" value="Genomic_DNA"/>
</dbReference>
<dbReference type="KEGG" id="sata:C5746_37815"/>
<dbReference type="Proteomes" id="UP000252698">
    <property type="component" value="Chromosome"/>
</dbReference>
<sequence length="91" mass="9831">MASSTVRPGDQDRLQGHAVSTERAGTAWVMAVPDGLRSHVFEQISMRVDGLARSSRVTQRALATGRRPAPGFCHESLAGPLLLMKMCLAEQ</sequence>
<gene>
    <name evidence="1" type="ORF">C5746_37815</name>
</gene>
<dbReference type="AlphaFoldDB" id="A0A2Z5JN23"/>
<protein>
    <submittedName>
        <fullName evidence="1">Uncharacterized protein</fullName>
    </submittedName>
</protein>
<reference evidence="1 2" key="1">
    <citation type="journal article" date="2018" name="Front. Microbiol.">
        <title>Genome Sequencing of Streptomyces atratus SCSIOZH16 and Activation Production of Nocardamine via Metabolic Engineering.</title>
        <authorList>
            <person name="Li Y."/>
            <person name="Zhang C."/>
            <person name="Liu C."/>
            <person name="Ju J."/>
            <person name="Ma J."/>
        </authorList>
    </citation>
    <scope>NUCLEOTIDE SEQUENCE [LARGE SCALE GENOMIC DNA]</scope>
    <source>
        <strain evidence="1 2">SCSIO_ZH16</strain>
    </source>
</reference>
<name>A0A2Z5JN23_STRAR</name>
<organism evidence="1 2">
    <name type="scientific">Streptomyces atratus</name>
    <dbReference type="NCBI Taxonomy" id="1893"/>
    <lineage>
        <taxon>Bacteria</taxon>
        <taxon>Bacillati</taxon>
        <taxon>Actinomycetota</taxon>
        <taxon>Actinomycetes</taxon>
        <taxon>Kitasatosporales</taxon>
        <taxon>Streptomycetaceae</taxon>
        <taxon>Streptomyces</taxon>
    </lineage>
</organism>
<dbReference type="GeneID" id="95524081"/>
<proteinExistence type="predicted"/>
<dbReference type="RefSeq" id="WP_114248149.1">
    <property type="nucleotide sequence ID" value="NZ_CP027306.1"/>
</dbReference>
<evidence type="ECO:0000313" key="1">
    <source>
        <dbReference type="EMBL" id="AXE81743.1"/>
    </source>
</evidence>
<evidence type="ECO:0000313" key="2">
    <source>
        <dbReference type="Proteomes" id="UP000252698"/>
    </source>
</evidence>